<keyword evidence="2" id="KW-1185">Reference proteome</keyword>
<dbReference type="Proteomes" id="UP001151760">
    <property type="component" value="Unassembled WGS sequence"/>
</dbReference>
<sequence>MGLKNWAVYSYSSWTVAFAAIFTVRGGDSNDGMTFLYLTKESGVLARALAHIVLAKKEVGTTSVAHVLLRLPPTQDPCDNPDIIESYEDLSVFYYPLQHIELALKYLCLAIQRSVDVVATETHARWVIVDWDAIGAYTVTPPLPAVSGREGVRNAGRVVLLEQPKTTLSMSKRCMEGSLSESAAEPE</sequence>
<dbReference type="EMBL" id="BQNB010018557">
    <property type="protein sequence ID" value="GJT75730.1"/>
    <property type="molecule type" value="Genomic_DNA"/>
</dbReference>
<gene>
    <name evidence="1" type="ORF">Tco_1042455</name>
</gene>
<accession>A0ABQ5GJN9</accession>
<proteinExistence type="predicted"/>
<comment type="caution">
    <text evidence="1">The sequence shown here is derived from an EMBL/GenBank/DDBJ whole genome shotgun (WGS) entry which is preliminary data.</text>
</comment>
<name>A0ABQ5GJN9_9ASTR</name>
<protein>
    <submittedName>
        <fullName evidence="1">Uncharacterized protein</fullName>
    </submittedName>
</protein>
<organism evidence="1 2">
    <name type="scientific">Tanacetum coccineum</name>
    <dbReference type="NCBI Taxonomy" id="301880"/>
    <lineage>
        <taxon>Eukaryota</taxon>
        <taxon>Viridiplantae</taxon>
        <taxon>Streptophyta</taxon>
        <taxon>Embryophyta</taxon>
        <taxon>Tracheophyta</taxon>
        <taxon>Spermatophyta</taxon>
        <taxon>Magnoliopsida</taxon>
        <taxon>eudicotyledons</taxon>
        <taxon>Gunneridae</taxon>
        <taxon>Pentapetalae</taxon>
        <taxon>asterids</taxon>
        <taxon>campanulids</taxon>
        <taxon>Asterales</taxon>
        <taxon>Asteraceae</taxon>
        <taxon>Asteroideae</taxon>
        <taxon>Anthemideae</taxon>
        <taxon>Anthemidinae</taxon>
        <taxon>Tanacetum</taxon>
    </lineage>
</organism>
<reference evidence="1" key="2">
    <citation type="submission" date="2022-01" db="EMBL/GenBank/DDBJ databases">
        <authorList>
            <person name="Yamashiro T."/>
            <person name="Shiraishi A."/>
            <person name="Satake H."/>
            <person name="Nakayama K."/>
        </authorList>
    </citation>
    <scope>NUCLEOTIDE SEQUENCE</scope>
</reference>
<evidence type="ECO:0000313" key="1">
    <source>
        <dbReference type="EMBL" id="GJT75730.1"/>
    </source>
</evidence>
<reference evidence="1" key="1">
    <citation type="journal article" date="2022" name="Int. J. Mol. Sci.">
        <title>Draft Genome of Tanacetum Coccineum: Genomic Comparison of Closely Related Tanacetum-Family Plants.</title>
        <authorList>
            <person name="Yamashiro T."/>
            <person name="Shiraishi A."/>
            <person name="Nakayama K."/>
            <person name="Satake H."/>
        </authorList>
    </citation>
    <scope>NUCLEOTIDE SEQUENCE</scope>
</reference>
<evidence type="ECO:0000313" key="2">
    <source>
        <dbReference type="Proteomes" id="UP001151760"/>
    </source>
</evidence>